<evidence type="ECO:0000256" key="1">
    <source>
        <dbReference type="ARBA" id="ARBA00012797"/>
    </source>
</evidence>
<keyword evidence="2" id="KW-0489">Methyltransferase</keyword>
<dbReference type="GO" id="GO:0002939">
    <property type="term" value="P:tRNA N1-guanine methylation"/>
    <property type="evidence" value="ECO:0007669"/>
    <property type="project" value="TreeGrafter"/>
</dbReference>
<keyword evidence="3" id="KW-0808">Transferase</keyword>
<reference evidence="7" key="1">
    <citation type="submission" date="2021-01" db="EMBL/GenBank/DDBJ databases">
        <authorList>
            <person name="Corre E."/>
            <person name="Pelletier E."/>
            <person name="Niang G."/>
            <person name="Scheremetjew M."/>
            <person name="Finn R."/>
            <person name="Kale V."/>
            <person name="Holt S."/>
            <person name="Cochrane G."/>
            <person name="Meng A."/>
            <person name="Brown T."/>
            <person name="Cohen L."/>
        </authorList>
    </citation>
    <scope>NUCLEOTIDE SEQUENCE</scope>
    <source>
        <strain evidence="7">CCMP325</strain>
    </source>
</reference>
<evidence type="ECO:0000256" key="4">
    <source>
        <dbReference type="ARBA" id="ARBA00022691"/>
    </source>
</evidence>
<dbReference type="GO" id="GO:0000049">
    <property type="term" value="F:tRNA binding"/>
    <property type="evidence" value="ECO:0007669"/>
    <property type="project" value="TreeGrafter"/>
</dbReference>
<dbReference type="EMBL" id="HBEO01001589">
    <property type="protein sequence ID" value="CAD8467034.1"/>
    <property type="molecule type" value="Transcribed_RNA"/>
</dbReference>
<dbReference type="InterPro" id="IPR007356">
    <property type="entry name" value="tRNA_m1G_MeTrfase_euk"/>
</dbReference>
<evidence type="ECO:0000256" key="2">
    <source>
        <dbReference type="ARBA" id="ARBA00022603"/>
    </source>
</evidence>
<evidence type="ECO:0000256" key="5">
    <source>
        <dbReference type="ARBA" id="ARBA00048434"/>
    </source>
</evidence>
<accession>A0A7S0H5K1</accession>
<dbReference type="InterPro" id="IPR028564">
    <property type="entry name" value="MT_TRM10-typ"/>
</dbReference>
<evidence type="ECO:0000256" key="3">
    <source>
        <dbReference type="ARBA" id="ARBA00022679"/>
    </source>
</evidence>
<sequence>MSEKEINSLLRQLMLIYAMNGKSISPVKLVLSSFSKDIEDRLLKFHGSENWFIEKTEAAFLEHYVHRMQSLVYLTADSDEEIESIDDDTIYVVGGLVDRNRHKGATLRTALESEVKTKKIAVRKYVDLAHGSSEVLTLNQVFGIILRLREGQSMMDACYHSIPNRKKKTNEEKL</sequence>
<organism evidence="7">
    <name type="scientific">Hanusia phi</name>
    <dbReference type="NCBI Taxonomy" id="3032"/>
    <lineage>
        <taxon>Eukaryota</taxon>
        <taxon>Cryptophyceae</taxon>
        <taxon>Pyrenomonadales</taxon>
        <taxon>Geminigeraceae</taxon>
        <taxon>Hanusia</taxon>
    </lineage>
</organism>
<dbReference type="PROSITE" id="PS51675">
    <property type="entry name" value="SAM_MT_TRM10"/>
    <property type="match status" value="1"/>
</dbReference>
<dbReference type="GO" id="GO:0052905">
    <property type="term" value="F:tRNA (guanosine(9)-N1)-methyltransferase activity"/>
    <property type="evidence" value="ECO:0007669"/>
    <property type="project" value="UniProtKB-EC"/>
</dbReference>
<evidence type="ECO:0000313" key="7">
    <source>
        <dbReference type="EMBL" id="CAD8467034.1"/>
    </source>
</evidence>
<gene>
    <name evidence="7" type="ORF">HPHI1048_LOCUS1134</name>
</gene>
<dbReference type="InterPro" id="IPR038459">
    <property type="entry name" value="MT_TRM10-typ_sf"/>
</dbReference>
<dbReference type="PANTHER" id="PTHR13563:SF13">
    <property type="entry name" value="TRNA METHYLTRANSFERASE 10 HOMOLOG A"/>
    <property type="match status" value="1"/>
</dbReference>
<dbReference type="PANTHER" id="PTHR13563">
    <property type="entry name" value="TRNA (GUANINE-9-) METHYLTRANSFERASE"/>
    <property type="match status" value="1"/>
</dbReference>
<name>A0A7S0H5K1_9CRYP</name>
<keyword evidence="4" id="KW-0949">S-adenosyl-L-methionine</keyword>
<dbReference type="EC" id="2.1.1.221" evidence="1"/>
<dbReference type="Gene3D" id="3.40.1280.30">
    <property type="match status" value="1"/>
</dbReference>
<dbReference type="CDD" id="cd18089">
    <property type="entry name" value="SPOUT_Trm10-like"/>
    <property type="match status" value="1"/>
</dbReference>
<comment type="catalytic activity">
    <reaction evidence="5">
        <text>guanosine(9) in tRNA + S-adenosyl-L-methionine = N(1)-methylguanosine(9) in tRNA + S-adenosyl-L-homocysteine + H(+)</text>
        <dbReference type="Rhea" id="RHEA:43156"/>
        <dbReference type="Rhea" id="RHEA-COMP:10367"/>
        <dbReference type="Rhea" id="RHEA-COMP:10368"/>
        <dbReference type="ChEBI" id="CHEBI:15378"/>
        <dbReference type="ChEBI" id="CHEBI:57856"/>
        <dbReference type="ChEBI" id="CHEBI:59789"/>
        <dbReference type="ChEBI" id="CHEBI:73542"/>
        <dbReference type="ChEBI" id="CHEBI:74269"/>
        <dbReference type="EC" id="2.1.1.221"/>
    </reaction>
</comment>
<protein>
    <recommendedName>
        <fullName evidence="1">tRNA (guanine(9)-N(1))-methyltransferase</fullName>
        <ecNumber evidence="1">2.1.1.221</ecNumber>
    </recommendedName>
</protein>
<dbReference type="GO" id="GO:0005634">
    <property type="term" value="C:nucleus"/>
    <property type="evidence" value="ECO:0007669"/>
    <property type="project" value="TreeGrafter"/>
</dbReference>
<evidence type="ECO:0000259" key="6">
    <source>
        <dbReference type="PROSITE" id="PS51675"/>
    </source>
</evidence>
<feature type="domain" description="SAM-dependent MTase TRM10-type" evidence="6">
    <location>
        <begin position="1"/>
        <end position="169"/>
    </location>
</feature>
<proteinExistence type="predicted"/>
<dbReference type="AlphaFoldDB" id="A0A7S0H5K1"/>